<evidence type="ECO:0000259" key="1">
    <source>
        <dbReference type="Pfam" id="PF01968"/>
    </source>
</evidence>
<keyword evidence="5" id="KW-1185">Reference proteome</keyword>
<dbReference type="SUPFAM" id="SSF53067">
    <property type="entry name" value="Actin-like ATPase domain"/>
    <property type="match status" value="1"/>
</dbReference>
<feature type="domain" description="Acetophenone carboxylase-like C-terminal" evidence="3">
    <location>
        <begin position="505"/>
        <end position="672"/>
    </location>
</feature>
<accession>A0A1M7E100</accession>
<dbReference type="PANTHER" id="PTHR11365:SF23">
    <property type="entry name" value="HYPOTHETICAL 5-OXOPROLINASE (EUROFUNG)-RELATED"/>
    <property type="match status" value="1"/>
</dbReference>
<evidence type="ECO:0000313" key="5">
    <source>
        <dbReference type="Proteomes" id="UP000184206"/>
    </source>
</evidence>
<dbReference type="InterPro" id="IPR008040">
    <property type="entry name" value="Hydant_A_N"/>
</dbReference>
<feature type="domain" description="Hydantoinase/oxoprolinase N-terminal" evidence="2">
    <location>
        <begin position="4"/>
        <end position="182"/>
    </location>
</feature>
<dbReference type="InterPro" id="IPR002821">
    <property type="entry name" value="Hydantoinase_A"/>
</dbReference>
<dbReference type="Pfam" id="PF05378">
    <property type="entry name" value="Hydant_A_N"/>
    <property type="match status" value="1"/>
</dbReference>
<dbReference type="OrthoDB" id="9768323at2"/>
<dbReference type="AlphaFoldDB" id="A0A1M7E100"/>
<organism evidence="4 5">
    <name type="scientific">Lacicoccus alkaliphilus DSM 16010</name>
    <dbReference type="NCBI Taxonomy" id="1123231"/>
    <lineage>
        <taxon>Bacteria</taxon>
        <taxon>Bacillati</taxon>
        <taxon>Bacillota</taxon>
        <taxon>Bacilli</taxon>
        <taxon>Bacillales</taxon>
        <taxon>Salinicoccaceae</taxon>
        <taxon>Lacicoccus</taxon>
    </lineage>
</organism>
<name>A0A1M7E100_9BACL</name>
<dbReference type="EMBL" id="FRCF01000003">
    <property type="protein sequence ID" value="SHL85435.1"/>
    <property type="molecule type" value="Genomic_DNA"/>
</dbReference>
<dbReference type="InterPro" id="IPR045079">
    <property type="entry name" value="Oxoprolinase-like"/>
</dbReference>
<evidence type="ECO:0000259" key="2">
    <source>
        <dbReference type="Pfam" id="PF05378"/>
    </source>
</evidence>
<dbReference type="GO" id="GO:0017168">
    <property type="term" value="F:5-oxoprolinase (ATP-hydrolyzing) activity"/>
    <property type="evidence" value="ECO:0007669"/>
    <property type="project" value="TreeGrafter"/>
</dbReference>
<evidence type="ECO:0000259" key="3">
    <source>
        <dbReference type="Pfam" id="PF19278"/>
    </source>
</evidence>
<dbReference type="GO" id="GO:0005829">
    <property type="term" value="C:cytosol"/>
    <property type="evidence" value="ECO:0007669"/>
    <property type="project" value="TreeGrafter"/>
</dbReference>
<proteinExistence type="predicted"/>
<sequence length="691" mass="75871">MKYRIGVDTGGTFTDVALLAEGTGDITVTKVPSTPHNSAIGVMDGVRQILSENSISAGDITFFTHGSTVATNTLLERKGAKTALITTKGFRDILEIGRQTRPDLYNFRARRPKPLIPRDLRWEIDERVNARGEVIKDFDRKDINVLAEMIKKEEIESLVICLINSFLNKDNEVKLKEMLREAFPELSITISAEILPEIKEFERTSTVAVNGYVMPKMNFYLRDLENSLEDYGVKSSLYIMQSNGGIITTDTAVEQPVRTVLSGPAGGVIAGTDIAFQTDIGNLITIDMGGTSLDAALIENGEPQYTTNSQINNFPINVPMVEMHTIGSGGGSIAWIDSGGALRVGPHSAGADPGPVCYDKGGTEPTVSDANAILGRLNPDSILGGKMKMNLEGARKIVKEKIAEPLSLSVEEAAEGILKVVNANMVRGIRVVSVEKGHDTRDFSLLAFGGAGPLHAVDIAHELESKNVIVPPSPGINCAAGMLIADVRHDYVSAFISTTTNIDYEKLQQSLKVLEDDARSALKQQGFDDKHTQINHSIDLRYVGQAYDINVELASVEVNADVLDKTIQDFHDIHEKIYGFSRREESLETVNIRVSSFGLIEKLESRKLEEGSGAEVEYTTRYVYFDGEFHETKIYQRPNLYMNYEFEGPAIIEQLDSTAVIYPGQRVRVDSFGNLIIENATAEDKEDAIDD</sequence>
<protein>
    <submittedName>
        <fullName evidence="4">N-methylhydantoinase A</fullName>
    </submittedName>
</protein>
<reference evidence="4 5" key="1">
    <citation type="submission" date="2016-11" db="EMBL/GenBank/DDBJ databases">
        <authorList>
            <person name="Jaros S."/>
            <person name="Januszkiewicz K."/>
            <person name="Wedrychowicz H."/>
        </authorList>
    </citation>
    <scope>NUCLEOTIDE SEQUENCE [LARGE SCALE GENOMIC DNA]</scope>
    <source>
        <strain evidence="4 5">DSM 16010</strain>
    </source>
</reference>
<dbReference type="InterPro" id="IPR043129">
    <property type="entry name" value="ATPase_NBD"/>
</dbReference>
<dbReference type="Proteomes" id="UP000184206">
    <property type="component" value="Unassembled WGS sequence"/>
</dbReference>
<evidence type="ECO:0000313" key="4">
    <source>
        <dbReference type="EMBL" id="SHL85435.1"/>
    </source>
</evidence>
<dbReference type="GO" id="GO:0006749">
    <property type="term" value="P:glutathione metabolic process"/>
    <property type="evidence" value="ECO:0007669"/>
    <property type="project" value="TreeGrafter"/>
</dbReference>
<dbReference type="Pfam" id="PF01968">
    <property type="entry name" value="Hydantoinase_A"/>
    <property type="match status" value="1"/>
</dbReference>
<dbReference type="STRING" id="1123231.SAMN02745189_01062"/>
<dbReference type="InterPro" id="IPR049517">
    <property type="entry name" value="ACX-like_C"/>
</dbReference>
<gene>
    <name evidence="4" type="ORF">SAMN02745189_01062</name>
</gene>
<feature type="domain" description="Hydantoinase A/oxoprolinase" evidence="1">
    <location>
        <begin position="203"/>
        <end position="490"/>
    </location>
</feature>
<dbReference type="PANTHER" id="PTHR11365">
    <property type="entry name" value="5-OXOPROLINASE RELATED"/>
    <property type="match status" value="1"/>
</dbReference>
<dbReference type="RefSeq" id="WP_072709127.1">
    <property type="nucleotide sequence ID" value="NZ_FRCF01000003.1"/>
</dbReference>
<dbReference type="Pfam" id="PF19278">
    <property type="entry name" value="Hydant_A_C"/>
    <property type="match status" value="1"/>
</dbReference>